<accession>A0A433ZWT8</accession>
<dbReference type="PROSITE" id="PS51831">
    <property type="entry name" value="HD"/>
    <property type="match status" value="1"/>
</dbReference>
<dbReference type="InterPro" id="IPR026875">
    <property type="entry name" value="PHydrolase_assoc_dom"/>
</dbReference>
<name>A0A433ZWT8_MORMO</name>
<dbReference type="InterPro" id="IPR006674">
    <property type="entry name" value="HD_domain"/>
</dbReference>
<dbReference type="Gene3D" id="1.10.3410.10">
    <property type="entry name" value="putative deoxyguanosinetriphosphate triphosphohydrolase like domain"/>
    <property type="match status" value="1"/>
</dbReference>
<dbReference type="OrthoDB" id="9803619at2"/>
<keyword evidence="2 3" id="KW-0460">Magnesium</keyword>
<dbReference type="InterPro" id="IPR006261">
    <property type="entry name" value="dGTPase"/>
</dbReference>
<dbReference type="EMBL" id="NRQY01000001">
    <property type="protein sequence ID" value="RUT66608.1"/>
    <property type="molecule type" value="Genomic_DNA"/>
</dbReference>
<dbReference type="InterPro" id="IPR050135">
    <property type="entry name" value="dGTPase-like"/>
</dbReference>
<dbReference type="NCBIfam" id="TIGR01353">
    <property type="entry name" value="dGTP_triPase"/>
    <property type="match status" value="1"/>
</dbReference>
<dbReference type="InterPro" id="IPR020779">
    <property type="entry name" value="dNTPase_1"/>
</dbReference>
<dbReference type="Gene3D" id="1.10.3210.10">
    <property type="entry name" value="Hypothetical protein af1432"/>
    <property type="match status" value="2"/>
</dbReference>
<reference evidence="5 6" key="1">
    <citation type="submission" date="2017-08" db="EMBL/GenBank/DDBJ databases">
        <title>Draft genome sequence of pheromone producing symbiont Morganella morganii, of the female New Zealand grass grub Costelytra giveni.</title>
        <authorList>
            <person name="Laugraud A."/>
            <person name="Young S.D."/>
            <person name="Hurst M.H."/>
        </authorList>
    </citation>
    <scope>NUCLEOTIDE SEQUENCE [LARGE SCALE GENOMIC DNA]</scope>
    <source>
        <strain evidence="5 6">MMsCG</strain>
    </source>
</reference>
<dbReference type="InterPro" id="IPR003607">
    <property type="entry name" value="HD/PDEase_dom"/>
</dbReference>
<comment type="subunit">
    <text evidence="3">Homotetramer.</text>
</comment>
<evidence type="ECO:0000313" key="5">
    <source>
        <dbReference type="EMBL" id="RUT66608.1"/>
    </source>
</evidence>
<proteinExistence type="inferred from homology"/>
<dbReference type="CDD" id="cd00077">
    <property type="entry name" value="HDc"/>
    <property type="match status" value="1"/>
</dbReference>
<dbReference type="GO" id="GO:0000287">
    <property type="term" value="F:magnesium ion binding"/>
    <property type="evidence" value="ECO:0007669"/>
    <property type="project" value="UniProtKB-UniRule"/>
</dbReference>
<comment type="similarity">
    <text evidence="3">Belongs to the dGTPase family. Type 1 subfamily.</text>
</comment>
<evidence type="ECO:0000256" key="1">
    <source>
        <dbReference type="ARBA" id="ARBA00022801"/>
    </source>
</evidence>
<dbReference type="InterPro" id="IPR023293">
    <property type="entry name" value="dGTP_triP_hydro_central_sf"/>
</dbReference>
<dbReference type="GO" id="GO:0006203">
    <property type="term" value="P:dGTP catabolic process"/>
    <property type="evidence" value="ECO:0007669"/>
    <property type="project" value="InterPro"/>
</dbReference>
<dbReference type="SUPFAM" id="SSF109604">
    <property type="entry name" value="HD-domain/PDEase-like"/>
    <property type="match status" value="1"/>
</dbReference>
<dbReference type="PANTHER" id="PTHR11373:SF32">
    <property type="entry name" value="DEOXYGUANOSINETRIPHOSPHATE TRIPHOSPHOHYDROLASE"/>
    <property type="match status" value="1"/>
</dbReference>
<evidence type="ECO:0000256" key="3">
    <source>
        <dbReference type="HAMAP-Rule" id="MF_00030"/>
    </source>
</evidence>
<dbReference type="GO" id="GO:0008832">
    <property type="term" value="F:dGTPase activity"/>
    <property type="evidence" value="ECO:0007669"/>
    <property type="project" value="UniProtKB-UniRule"/>
</dbReference>
<dbReference type="AlphaFoldDB" id="A0A433ZWT8"/>
<dbReference type="SMART" id="SM00471">
    <property type="entry name" value="HDc"/>
    <property type="match status" value="1"/>
</dbReference>
<dbReference type="EC" id="3.1.5.1" evidence="3"/>
<comment type="caution">
    <text evidence="5">The sequence shown here is derived from an EMBL/GenBank/DDBJ whole genome shotgun (WGS) entry which is preliminary data.</text>
</comment>
<dbReference type="Pfam" id="PF01966">
    <property type="entry name" value="HD"/>
    <property type="match status" value="1"/>
</dbReference>
<feature type="domain" description="HD" evidence="4">
    <location>
        <begin position="67"/>
        <end position="269"/>
    </location>
</feature>
<comment type="function">
    <text evidence="3">dGTPase preferentially hydrolyzes dGTP over the other canonical NTPs.</text>
</comment>
<evidence type="ECO:0000256" key="2">
    <source>
        <dbReference type="ARBA" id="ARBA00022842"/>
    </source>
</evidence>
<sequence length="503" mass="58482">MPVIDFKKKLNFHRQFGASAAESAEEFLVNQAFESDRGRIINSAAVRRLQQKTQVFPLEQNSAVRSRLTHSLEVQQVGRYIAKTILRQLKQSQKLEEYGLDERTDAFESVVEMACLMHDIGNPPFGHFGEAAIQKWFGSLLGEPQTGDEDNCQIAALRLTGSPQADHLRRQLRRDLCQFEGNAQGMRMAHHLLKLNLTFAQIGSVLKYTRPAWQLDPVPDEFDYLTKKPGYYWSENTLIQRLRDELQLGEFCRFPLSYIMEAADDISYCIADLDDAVEKGILTPDTLVTYLRQEWQALEGPADSALFRDTVELAYQSLTRSQHRSPQDQFFMYLRVYITNKLVPYTAQRFIDNLPAVFAGTYNQALLEDKSEEHRLLKTLKRVAFKYVFTHHEVEELELQGFRIINGLLDFYRPLLMMPQADFADLVRENFHKHYFIETRLLHKLSRKQRAAYSEAVAVLAAHPPEDQITLEFYYRARLIQDYISGMTDHYAYEEYRRFSVCQ</sequence>
<dbReference type="NCBIfam" id="NF003429">
    <property type="entry name" value="PRK04926.1"/>
    <property type="match status" value="1"/>
</dbReference>
<dbReference type="PANTHER" id="PTHR11373">
    <property type="entry name" value="DEOXYNUCLEOSIDE TRIPHOSPHATE TRIPHOSPHOHYDROLASE"/>
    <property type="match status" value="1"/>
</dbReference>
<keyword evidence="1 3" id="KW-0378">Hydrolase</keyword>
<dbReference type="HAMAP" id="MF_00030">
    <property type="entry name" value="dGTPase_type1"/>
    <property type="match status" value="1"/>
</dbReference>
<dbReference type="Proteomes" id="UP000286908">
    <property type="component" value="Unassembled WGS sequence"/>
</dbReference>
<protein>
    <recommendedName>
        <fullName evidence="3">Deoxyguanosinetriphosphate triphosphohydrolase</fullName>
        <shortName evidence="3">dGTP triphosphohydrolase</shortName>
        <shortName evidence="3">dGTPase</shortName>
        <ecNumber evidence="3">3.1.5.1</ecNumber>
    </recommendedName>
</protein>
<evidence type="ECO:0000313" key="6">
    <source>
        <dbReference type="Proteomes" id="UP000286908"/>
    </source>
</evidence>
<gene>
    <name evidence="3" type="primary">dgt</name>
    <name evidence="5" type="ORF">CKG00_09590</name>
</gene>
<evidence type="ECO:0000259" key="4">
    <source>
        <dbReference type="PROSITE" id="PS51831"/>
    </source>
</evidence>
<comment type="catalytic activity">
    <reaction evidence="3">
        <text>dGTP + H2O = 2'-deoxyguanosine + triphosphate + H(+)</text>
        <dbReference type="Rhea" id="RHEA:15193"/>
        <dbReference type="ChEBI" id="CHEBI:15377"/>
        <dbReference type="ChEBI" id="CHEBI:15378"/>
        <dbReference type="ChEBI" id="CHEBI:17172"/>
        <dbReference type="ChEBI" id="CHEBI:18036"/>
        <dbReference type="ChEBI" id="CHEBI:61429"/>
        <dbReference type="EC" id="3.1.5.1"/>
    </reaction>
</comment>
<organism evidence="5 6">
    <name type="scientific">Morganella morganii</name>
    <name type="common">Proteus morganii</name>
    <dbReference type="NCBI Taxonomy" id="582"/>
    <lineage>
        <taxon>Bacteria</taxon>
        <taxon>Pseudomonadati</taxon>
        <taxon>Pseudomonadota</taxon>
        <taxon>Gammaproteobacteria</taxon>
        <taxon>Enterobacterales</taxon>
        <taxon>Morganellaceae</taxon>
        <taxon>Morganella</taxon>
    </lineage>
</organism>
<comment type="cofactor">
    <cofactor evidence="3">
        <name>Mg(2+)</name>
        <dbReference type="ChEBI" id="CHEBI:18420"/>
    </cofactor>
</comment>
<dbReference type="Pfam" id="PF13286">
    <property type="entry name" value="HD_assoc"/>
    <property type="match status" value="1"/>
</dbReference>